<feature type="compositionally biased region" description="Pro residues" evidence="1">
    <location>
        <begin position="249"/>
        <end position="261"/>
    </location>
</feature>
<sequence length="387" mass="38807">MQSFLGLAADSLPHHQQPATQRSLLEEARAVIAASRGTSVGIRSSATEGGSNEFGAPHEGSPMQAGDPGTTGAGPEPASTSAGADDLAAATANYLEQARAILHEGGGVAGSGRLSSEGVNQSGAASSSGGVGSSRNGDLEDASSSARSSRDRQPSLRRLATANYLEQARAVVGSSAEHAEGSSNCSDIPPHPKPAFHLRRESAYSSNELLDQARAAMHANTVNGSNELLEQARAAMLDDTPPTFHSAAPPSPGPAAPPQPSSLPSTSAAVPQQADLGNAHGSSSSGSRLWATSGSRSPPLVLSGPADGGSGGVGGGESFHGCDGEANEREVAPPSRLCKPRDSAFGGLAGEADPPSPAEMDSARLPSAMMAEEGGPSAASHDLYELD</sequence>
<accession>A0A7S3VRK6</accession>
<organism evidence="2">
    <name type="scientific">Dunaliella tertiolecta</name>
    <name type="common">Green alga</name>
    <dbReference type="NCBI Taxonomy" id="3047"/>
    <lineage>
        <taxon>Eukaryota</taxon>
        <taxon>Viridiplantae</taxon>
        <taxon>Chlorophyta</taxon>
        <taxon>core chlorophytes</taxon>
        <taxon>Chlorophyceae</taxon>
        <taxon>CS clade</taxon>
        <taxon>Chlamydomonadales</taxon>
        <taxon>Dunaliellaceae</taxon>
        <taxon>Dunaliella</taxon>
    </lineage>
</organism>
<feature type="region of interest" description="Disordered" evidence="1">
    <location>
        <begin position="172"/>
        <end position="197"/>
    </location>
</feature>
<feature type="compositionally biased region" description="Polar residues" evidence="1">
    <location>
        <begin position="36"/>
        <end position="50"/>
    </location>
</feature>
<dbReference type="EMBL" id="HBIP01027412">
    <property type="protein sequence ID" value="CAE0501488.1"/>
    <property type="molecule type" value="Transcribed_RNA"/>
</dbReference>
<feature type="compositionally biased region" description="Basic and acidic residues" evidence="1">
    <location>
        <begin position="320"/>
        <end position="331"/>
    </location>
</feature>
<feature type="compositionally biased region" description="Low complexity" evidence="1">
    <location>
        <begin position="118"/>
        <end position="147"/>
    </location>
</feature>
<gene>
    <name evidence="2" type="ORF">DTER00134_LOCUS16561</name>
</gene>
<feature type="region of interest" description="Disordered" evidence="1">
    <location>
        <begin position="112"/>
        <end position="157"/>
    </location>
</feature>
<protein>
    <submittedName>
        <fullName evidence="2">Uncharacterized protein</fullName>
    </submittedName>
</protein>
<proteinExistence type="predicted"/>
<feature type="compositionally biased region" description="Gly residues" evidence="1">
    <location>
        <begin position="306"/>
        <end position="318"/>
    </location>
</feature>
<evidence type="ECO:0000313" key="2">
    <source>
        <dbReference type="EMBL" id="CAE0501488.1"/>
    </source>
</evidence>
<reference evidence="2" key="1">
    <citation type="submission" date="2021-01" db="EMBL/GenBank/DDBJ databases">
        <authorList>
            <person name="Corre E."/>
            <person name="Pelletier E."/>
            <person name="Niang G."/>
            <person name="Scheremetjew M."/>
            <person name="Finn R."/>
            <person name="Kale V."/>
            <person name="Holt S."/>
            <person name="Cochrane G."/>
            <person name="Meng A."/>
            <person name="Brown T."/>
            <person name="Cohen L."/>
        </authorList>
    </citation>
    <scope>NUCLEOTIDE SEQUENCE</scope>
    <source>
        <strain evidence="2">CCMP1320</strain>
    </source>
</reference>
<evidence type="ECO:0000256" key="1">
    <source>
        <dbReference type="SAM" id="MobiDB-lite"/>
    </source>
</evidence>
<feature type="compositionally biased region" description="Polar residues" evidence="1">
    <location>
        <begin position="280"/>
        <end position="296"/>
    </location>
</feature>
<feature type="region of interest" description="Disordered" evidence="1">
    <location>
        <begin position="230"/>
        <end position="387"/>
    </location>
</feature>
<name>A0A7S3VRK6_DUNTE</name>
<feature type="region of interest" description="Disordered" evidence="1">
    <location>
        <begin position="1"/>
        <end position="23"/>
    </location>
</feature>
<feature type="region of interest" description="Disordered" evidence="1">
    <location>
        <begin position="35"/>
        <end position="85"/>
    </location>
</feature>
<dbReference type="AlphaFoldDB" id="A0A7S3VRK6"/>